<dbReference type="EMBL" id="WNKW01000001">
    <property type="protein sequence ID" value="MTW32556.1"/>
    <property type="molecule type" value="Genomic_DNA"/>
</dbReference>
<dbReference type="InterPro" id="IPR003660">
    <property type="entry name" value="HAMP_dom"/>
</dbReference>
<dbReference type="InterPro" id="IPR024478">
    <property type="entry name" value="HlyB_4HB_MCP"/>
</dbReference>
<dbReference type="InterPro" id="IPR004090">
    <property type="entry name" value="Chemotax_Me-accpt_rcpt"/>
</dbReference>
<dbReference type="SMART" id="SM00304">
    <property type="entry name" value="HAMP"/>
    <property type="match status" value="1"/>
</dbReference>
<dbReference type="InterPro" id="IPR051310">
    <property type="entry name" value="MCP_chemotaxis"/>
</dbReference>
<dbReference type="Pfam" id="PF00015">
    <property type="entry name" value="MCPsignal"/>
    <property type="match status" value="1"/>
</dbReference>
<dbReference type="PROSITE" id="PS50885">
    <property type="entry name" value="HAMP"/>
    <property type="match status" value="1"/>
</dbReference>
<evidence type="ECO:0000259" key="5">
    <source>
        <dbReference type="PROSITE" id="PS50111"/>
    </source>
</evidence>
<evidence type="ECO:0000313" key="8">
    <source>
        <dbReference type="Proteomes" id="UP000735592"/>
    </source>
</evidence>
<feature type="domain" description="Methyl-accepting transducer" evidence="5">
    <location>
        <begin position="273"/>
        <end position="502"/>
    </location>
</feature>
<organism evidence="7 8">
    <name type="scientific">Pseudoduganella danionis</name>
    <dbReference type="NCBI Taxonomy" id="1890295"/>
    <lineage>
        <taxon>Bacteria</taxon>
        <taxon>Pseudomonadati</taxon>
        <taxon>Pseudomonadota</taxon>
        <taxon>Betaproteobacteria</taxon>
        <taxon>Burkholderiales</taxon>
        <taxon>Oxalobacteraceae</taxon>
        <taxon>Telluria group</taxon>
        <taxon>Pseudoduganella</taxon>
    </lineage>
</organism>
<dbReference type="CDD" id="cd19411">
    <property type="entry name" value="MCP2201-like_sensor"/>
    <property type="match status" value="1"/>
</dbReference>
<dbReference type="Pfam" id="PF00672">
    <property type="entry name" value="HAMP"/>
    <property type="match status" value="1"/>
</dbReference>
<dbReference type="InterPro" id="IPR004089">
    <property type="entry name" value="MCPsignal_dom"/>
</dbReference>
<comment type="caution">
    <text evidence="7">The sequence shown here is derived from an EMBL/GenBank/DDBJ whole genome shotgun (WGS) entry which is preliminary data.</text>
</comment>
<protein>
    <submittedName>
        <fullName evidence="7">HAMP domain-containing protein</fullName>
    </submittedName>
</protein>
<reference evidence="7 8" key="1">
    <citation type="submission" date="2019-11" db="EMBL/GenBank/DDBJ databases">
        <title>Type strains purchased from KCTC, JCM and DSMZ.</title>
        <authorList>
            <person name="Lu H."/>
        </authorList>
    </citation>
    <scope>NUCLEOTIDE SEQUENCE [LARGE SCALE GENOMIC DNA]</scope>
    <source>
        <strain evidence="7 8">DSM 103461</strain>
    </source>
</reference>
<name>A0ABW9SLP2_9BURK</name>
<keyword evidence="4" id="KW-0812">Transmembrane</keyword>
<gene>
    <name evidence="7" type="ORF">GM655_06925</name>
</gene>
<proteinExistence type="inferred from homology"/>
<comment type="similarity">
    <text evidence="2">Belongs to the methyl-accepting chemotaxis (MCP) protein family.</text>
</comment>
<evidence type="ECO:0000256" key="3">
    <source>
        <dbReference type="PROSITE-ProRule" id="PRU00284"/>
    </source>
</evidence>
<evidence type="ECO:0000313" key="7">
    <source>
        <dbReference type="EMBL" id="MTW32556.1"/>
    </source>
</evidence>
<keyword evidence="4" id="KW-0472">Membrane</keyword>
<feature type="transmembrane region" description="Helical" evidence="4">
    <location>
        <begin position="193"/>
        <end position="215"/>
    </location>
</feature>
<keyword evidence="4" id="KW-1133">Transmembrane helix</keyword>
<accession>A0ABW9SLP2</accession>
<dbReference type="Pfam" id="PF12729">
    <property type="entry name" value="4HB_MCP_1"/>
    <property type="match status" value="1"/>
</dbReference>
<keyword evidence="8" id="KW-1185">Reference proteome</keyword>
<dbReference type="PANTHER" id="PTHR43531">
    <property type="entry name" value="PROTEIN ICFG"/>
    <property type="match status" value="1"/>
</dbReference>
<dbReference type="Proteomes" id="UP000735592">
    <property type="component" value="Unassembled WGS sequence"/>
</dbReference>
<dbReference type="PROSITE" id="PS50111">
    <property type="entry name" value="CHEMOTAXIS_TRANSDUC_2"/>
    <property type="match status" value="1"/>
</dbReference>
<dbReference type="CDD" id="cd06225">
    <property type="entry name" value="HAMP"/>
    <property type="match status" value="1"/>
</dbReference>
<evidence type="ECO:0000256" key="4">
    <source>
        <dbReference type="SAM" id="Phobius"/>
    </source>
</evidence>
<dbReference type="SUPFAM" id="SSF58104">
    <property type="entry name" value="Methyl-accepting chemotaxis protein (MCP) signaling domain"/>
    <property type="match status" value="1"/>
</dbReference>
<evidence type="ECO:0000256" key="2">
    <source>
        <dbReference type="ARBA" id="ARBA00029447"/>
    </source>
</evidence>
<dbReference type="SMART" id="SM00283">
    <property type="entry name" value="MA"/>
    <property type="match status" value="1"/>
</dbReference>
<dbReference type="PANTHER" id="PTHR43531:SF14">
    <property type="entry name" value="METHYL-ACCEPTING CHEMOTAXIS PROTEIN I-RELATED"/>
    <property type="match status" value="1"/>
</dbReference>
<keyword evidence="3" id="KW-0807">Transducer</keyword>
<evidence type="ECO:0000259" key="6">
    <source>
        <dbReference type="PROSITE" id="PS50885"/>
    </source>
</evidence>
<keyword evidence="1" id="KW-0488">Methylation</keyword>
<dbReference type="InterPro" id="IPR047347">
    <property type="entry name" value="YvaQ-like_sensor"/>
</dbReference>
<dbReference type="PRINTS" id="PR00260">
    <property type="entry name" value="CHEMTRNSDUCR"/>
</dbReference>
<evidence type="ECO:0000256" key="1">
    <source>
        <dbReference type="ARBA" id="ARBA00022481"/>
    </source>
</evidence>
<sequence>MGNIMKLQQLRISHKLALGFGILLSLTVIMAVVAETKVRQINQDLNLLLENRYPKIVALHDIKDTLNNSTINLISLALQSDPAQRAAAEQQLQQDRQRISTRMEQLDHTMQMPQARAIFQVIQHERNTYLQQRSRFIELIEQGEQNTALQLLMGELHSTQLRYFTALEKLIEFQVGLMQQAGDEAEREAQATIVLLLVLGVLTLLTGVAIAYRIARAITAPLSQAIHIAEQIARGDLTQQIRPAGRDETTQLLLALQGMSEQLHDIVQRVETSSTCIAGSASEIAAGNQDLSSRTEHQAGALEETAASLDAVTDAARQSAEHTRQAHDLADQAARAAQAGGAVVSQLVQQMEVINQASLQIADITSLIDGIAFQTNILALNAAVEAARAGDQGRGFAVVATEVRNLAQRAASAAKDIKQLTSVASARIADGVAMAQRTGSGMDNIVQRVQNVSSVMSEILDSSMQQSTGLNQIQQAVTEMDQMTQQNAALVEQAAAAAAAMQQQGQELVSAVGVFRLVRTAPTRLGSAAQSASAPRLALA</sequence>
<dbReference type="Gene3D" id="1.10.287.950">
    <property type="entry name" value="Methyl-accepting chemotaxis protein"/>
    <property type="match status" value="1"/>
</dbReference>
<feature type="domain" description="HAMP" evidence="6">
    <location>
        <begin position="216"/>
        <end position="268"/>
    </location>
</feature>